<keyword evidence="4" id="KW-1185">Reference proteome</keyword>
<feature type="domain" description="DUF4440" evidence="2">
    <location>
        <begin position="40"/>
        <end position="133"/>
    </location>
</feature>
<accession>A0A1T5FUA6</accession>
<dbReference type="Proteomes" id="UP000191112">
    <property type="component" value="Unassembled WGS sequence"/>
</dbReference>
<dbReference type="Pfam" id="PF14534">
    <property type="entry name" value="DUF4440"/>
    <property type="match status" value="1"/>
</dbReference>
<evidence type="ECO:0000259" key="2">
    <source>
        <dbReference type="Pfam" id="PF14534"/>
    </source>
</evidence>
<feature type="chain" id="PRO_5012029877" description="DUF4440 domain-containing protein" evidence="1">
    <location>
        <begin position="20"/>
        <end position="143"/>
    </location>
</feature>
<dbReference type="OrthoDB" id="5383110at2"/>
<dbReference type="Gene3D" id="3.10.450.50">
    <property type="match status" value="1"/>
</dbReference>
<dbReference type="SUPFAM" id="SSF54427">
    <property type="entry name" value="NTF2-like"/>
    <property type="match status" value="1"/>
</dbReference>
<dbReference type="STRING" id="619805.SAMN05660477_02286"/>
<dbReference type="EMBL" id="FUYZ01000008">
    <property type="protein sequence ID" value="SKB99745.1"/>
    <property type="molecule type" value="Genomic_DNA"/>
</dbReference>
<evidence type="ECO:0000313" key="4">
    <source>
        <dbReference type="Proteomes" id="UP000191112"/>
    </source>
</evidence>
<gene>
    <name evidence="3" type="ORF">SAMN05660477_02286</name>
</gene>
<dbReference type="InterPro" id="IPR032710">
    <property type="entry name" value="NTF2-like_dom_sf"/>
</dbReference>
<name>A0A1T5FUA6_9FLAO</name>
<organism evidence="3 4">
    <name type="scientific">Soonwooa buanensis</name>
    <dbReference type="NCBI Taxonomy" id="619805"/>
    <lineage>
        <taxon>Bacteria</taxon>
        <taxon>Pseudomonadati</taxon>
        <taxon>Bacteroidota</taxon>
        <taxon>Flavobacteriia</taxon>
        <taxon>Flavobacteriales</taxon>
        <taxon>Weeksellaceae</taxon>
        <taxon>Chryseobacterium group</taxon>
        <taxon>Soonwooa</taxon>
    </lineage>
</organism>
<sequence>MTYKYLSLFILVFNLSLFSAQTLERTLEIKVKALDSLMQTNNPNILNLLAKDVSFGHSNGWIQNIDDFKKDIISKKIDYKSVKQTALKEFKTYKKTASIRRIVHVIGTYKSYDFTMDLSVLEIWIKKAGDWKLWSRQSVEIKN</sequence>
<dbReference type="RefSeq" id="WP_079667494.1">
    <property type="nucleotide sequence ID" value="NZ_FUYZ01000008.1"/>
</dbReference>
<keyword evidence="1" id="KW-0732">Signal</keyword>
<feature type="signal peptide" evidence="1">
    <location>
        <begin position="1"/>
        <end position="19"/>
    </location>
</feature>
<proteinExistence type="predicted"/>
<dbReference type="AlphaFoldDB" id="A0A1T5FUA6"/>
<reference evidence="3 4" key="1">
    <citation type="submission" date="2017-02" db="EMBL/GenBank/DDBJ databases">
        <authorList>
            <person name="Peterson S.W."/>
        </authorList>
    </citation>
    <scope>NUCLEOTIDE SEQUENCE [LARGE SCALE GENOMIC DNA]</scope>
    <source>
        <strain evidence="3 4">DSM 22323</strain>
    </source>
</reference>
<dbReference type="InterPro" id="IPR027843">
    <property type="entry name" value="DUF4440"/>
</dbReference>
<evidence type="ECO:0000313" key="3">
    <source>
        <dbReference type="EMBL" id="SKB99745.1"/>
    </source>
</evidence>
<protein>
    <recommendedName>
        <fullName evidence="2">DUF4440 domain-containing protein</fullName>
    </recommendedName>
</protein>
<evidence type="ECO:0000256" key="1">
    <source>
        <dbReference type="SAM" id="SignalP"/>
    </source>
</evidence>